<dbReference type="PRINTS" id="PR01345">
    <property type="entry name" value="CERVTRCPTASE"/>
</dbReference>
<dbReference type="PANTHER" id="PTHR33332">
    <property type="entry name" value="REVERSE TRANSCRIPTASE DOMAIN-CONTAINING PROTEIN"/>
    <property type="match status" value="1"/>
</dbReference>
<reference evidence="1" key="1">
    <citation type="submission" date="2022-03" db="EMBL/GenBank/DDBJ databases">
        <authorList>
            <person name="Lindestad O."/>
        </authorList>
    </citation>
    <scope>NUCLEOTIDE SEQUENCE</scope>
</reference>
<accession>A0A8S4RLX2</accession>
<evidence type="ECO:0000313" key="1">
    <source>
        <dbReference type="EMBL" id="CAH2237051.1"/>
    </source>
</evidence>
<dbReference type="Proteomes" id="UP000838756">
    <property type="component" value="Unassembled WGS sequence"/>
</dbReference>
<comment type="caution">
    <text evidence="1">The sequence shown here is derived from an EMBL/GenBank/DDBJ whole genome shotgun (WGS) entry which is preliminary data.</text>
</comment>
<organism evidence="1 2">
    <name type="scientific">Pararge aegeria aegeria</name>
    <dbReference type="NCBI Taxonomy" id="348720"/>
    <lineage>
        <taxon>Eukaryota</taxon>
        <taxon>Metazoa</taxon>
        <taxon>Ecdysozoa</taxon>
        <taxon>Arthropoda</taxon>
        <taxon>Hexapoda</taxon>
        <taxon>Insecta</taxon>
        <taxon>Pterygota</taxon>
        <taxon>Neoptera</taxon>
        <taxon>Endopterygota</taxon>
        <taxon>Lepidoptera</taxon>
        <taxon>Glossata</taxon>
        <taxon>Ditrysia</taxon>
        <taxon>Papilionoidea</taxon>
        <taxon>Nymphalidae</taxon>
        <taxon>Satyrinae</taxon>
        <taxon>Satyrini</taxon>
        <taxon>Parargina</taxon>
        <taxon>Pararge</taxon>
    </lineage>
</organism>
<dbReference type="AlphaFoldDB" id="A0A8S4RLX2"/>
<protein>
    <submittedName>
        <fullName evidence="1">Jg9543 protein</fullName>
    </submittedName>
</protein>
<proteinExistence type="predicted"/>
<evidence type="ECO:0000313" key="2">
    <source>
        <dbReference type="Proteomes" id="UP000838756"/>
    </source>
</evidence>
<sequence length="258" mass="30784">MHQHKIIQQDLNAILKWTKEWLLSLNVNKCTVLHLGRKNPRLPYYLDNKQLKVVDTQKDLGVIISSDLKWEAHIVAIVSKVNSILYTIRKAFFNINKKTFIQIYKTYVRPLLEYAFQVWSPYFVKDIEMLEKVQRRATKLPRELRNLSYEQRLANLGLSTLKSRRERGDLIETYKILNKYYKIPNFEELFSKKSNPRLRSYGLKLEYQQASSNPSKHFISNRVIQMWNALPENVVTAESLNQFKNRLDKHQKDKERKK</sequence>
<dbReference type="OrthoDB" id="426210at2759"/>
<name>A0A8S4RLX2_9NEOP</name>
<dbReference type="EMBL" id="CAKXAJ010025241">
    <property type="protein sequence ID" value="CAH2237051.1"/>
    <property type="molecule type" value="Genomic_DNA"/>
</dbReference>
<keyword evidence="2" id="KW-1185">Reference proteome</keyword>
<gene>
    <name evidence="1" type="primary">jg9543</name>
    <name evidence="1" type="ORF">PAEG_LOCUS14367</name>
</gene>